<comment type="similarity">
    <text evidence="1">Belongs to the peptidase M20A family.</text>
</comment>
<evidence type="ECO:0000313" key="7">
    <source>
        <dbReference type="EMBL" id="KAE9399968.1"/>
    </source>
</evidence>
<dbReference type="InterPro" id="IPR002933">
    <property type="entry name" value="Peptidase_M20"/>
</dbReference>
<dbReference type="GO" id="GO:0000328">
    <property type="term" value="C:fungal-type vacuole lumen"/>
    <property type="evidence" value="ECO:0007669"/>
    <property type="project" value="TreeGrafter"/>
</dbReference>
<evidence type="ECO:0000256" key="1">
    <source>
        <dbReference type="ARBA" id="ARBA00006247"/>
    </source>
</evidence>
<dbReference type="EMBL" id="ML769462">
    <property type="protein sequence ID" value="KAE9399968.1"/>
    <property type="molecule type" value="Genomic_DNA"/>
</dbReference>
<evidence type="ECO:0000256" key="3">
    <source>
        <dbReference type="ARBA" id="ARBA00022723"/>
    </source>
</evidence>
<dbReference type="Pfam" id="PF07687">
    <property type="entry name" value="M20_dimer"/>
    <property type="match status" value="1"/>
</dbReference>
<dbReference type="Gene3D" id="3.40.630.10">
    <property type="entry name" value="Zn peptidases"/>
    <property type="match status" value="1"/>
</dbReference>
<dbReference type="GO" id="GO:0051603">
    <property type="term" value="P:proteolysis involved in protein catabolic process"/>
    <property type="evidence" value="ECO:0007669"/>
    <property type="project" value="TreeGrafter"/>
</dbReference>
<evidence type="ECO:0000256" key="5">
    <source>
        <dbReference type="ARBA" id="ARBA00022833"/>
    </source>
</evidence>
<accession>A0A6A4HRI6</accession>
<protein>
    <submittedName>
        <fullName evidence="7">Zn-dependent exopeptidase</fullName>
    </submittedName>
</protein>
<keyword evidence="3" id="KW-0479">Metal-binding</keyword>
<dbReference type="GO" id="GO:0004180">
    <property type="term" value="F:carboxypeptidase activity"/>
    <property type="evidence" value="ECO:0007669"/>
    <property type="project" value="TreeGrafter"/>
</dbReference>
<keyword evidence="8" id="KW-1185">Reference proteome</keyword>
<dbReference type="InterPro" id="IPR011650">
    <property type="entry name" value="Peptidase_M20_dimer"/>
</dbReference>
<evidence type="ECO:0000256" key="4">
    <source>
        <dbReference type="ARBA" id="ARBA00022801"/>
    </source>
</evidence>
<dbReference type="OrthoDB" id="3064516at2759"/>
<dbReference type="InterPro" id="IPR047177">
    <property type="entry name" value="Pept_M20A"/>
</dbReference>
<dbReference type="InterPro" id="IPR036264">
    <property type="entry name" value="Bact_exopeptidase_dim_dom"/>
</dbReference>
<dbReference type="PROSITE" id="PS00758">
    <property type="entry name" value="ARGE_DAPE_CPG2_1"/>
    <property type="match status" value="1"/>
</dbReference>
<proteinExistence type="inferred from homology"/>
<dbReference type="PANTHER" id="PTHR45962:SF1">
    <property type="entry name" value="N-FATTY-ACYL-AMINO ACID SYNTHASE_HYDROLASE PM20D1"/>
    <property type="match status" value="1"/>
</dbReference>
<dbReference type="InterPro" id="IPR001261">
    <property type="entry name" value="ArgE/DapE_CS"/>
</dbReference>
<dbReference type="SUPFAM" id="SSF53187">
    <property type="entry name" value="Zn-dependent exopeptidases"/>
    <property type="match status" value="1"/>
</dbReference>
<keyword evidence="5" id="KW-0862">Zinc</keyword>
<feature type="domain" description="Peptidase M20 dimerisation" evidence="6">
    <location>
        <begin position="217"/>
        <end position="362"/>
    </location>
</feature>
<organism evidence="7 8">
    <name type="scientific">Gymnopus androsaceus JB14</name>
    <dbReference type="NCBI Taxonomy" id="1447944"/>
    <lineage>
        <taxon>Eukaryota</taxon>
        <taxon>Fungi</taxon>
        <taxon>Dikarya</taxon>
        <taxon>Basidiomycota</taxon>
        <taxon>Agaricomycotina</taxon>
        <taxon>Agaricomycetes</taxon>
        <taxon>Agaricomycetidae</taxon>
        <taxon>Agaricales</taxon>
        <taxon>Marasmiineae</taxon>
        <taxon>Omphalotaceae</taxon>
        <taxon>Gymnopus</taxon>
    </lineage>
</organism>
<dbReference type="Gene3D" id="3.30.70.360">
    <property type="match status" value="1"/>
</dbReference>
<keyword evidence="2" id="KW-0645">Protease</keyword>
<reference evidence="7" key="1">
    <citation type="journal article" date="2019" name="Environ. Microbiol.">
        <title>Fungal ecological strategies reflected in gene transcription - a case study of two litter decomposers.</title>
        <authorList>
            <person name="Barbi F."/>
            <person name="Kohler A."/>
            <person name="Barry K."/>
            <person name="Baskaran P."/>
            <person name="Daum C."/>
            <person name="Fauchery L."/>
            <person name="Ihrmark K."/>
            <person name="Kuo A."/>
            <person name="LaButti K."/>
            <person name="Lipzen A."/>
            <person name="Morin E."/>
            <person name="Grigoriev I.V."/>
            <person name="Henrissat B."/>
            <person name="Lindahl B."/>
            <person name="Martin F."/>
        </authorList>
    </citation>
    <scope>NUCLEOTIDE SEQUENCE</scope>
    <source>
        <strain evidence="7">JB14</strain>
    </source>
</reference>
<evidence type="ECO:0000256" key="2">
    <source>
        <dbReference type="ARBA" id="ARBA00022670"/>
    </source>
</evidence>
<sequence>MRRFPDEAEPTIVLCPQVHPLAPKKHSKLSKQLDRIHSSESFKHTSYQLLGASIRIPTESYDDLLPVGQDNRWRVFHDFHAYLEDSFPRIYSTLSVTKINTYGLVFHWQGSDYSLKPLLLTAHQDVVPVDWSTEDQWAHGPYSGLYDGTWIWGRGSVDDKADLVSQLVTVTSLLEAGFKPRRTLVLTFGFDEEASGTEAKGYGENLKEGVIFAGPGISEKGYLDARIEVLSPGGHSSIPPDHTSIGLLSLLIVSLEANPSPSHRKCAVEYNTKPGKFPPNMKDLARRAMKPHGDVALDQFADALFKADPFFKVLSHTTQAVDLISGGFKANALPERAEAVVNHRIAEFSSALEVRNHIKDLVLPFAALYNLSVDAFGQNVREDGSGLGKIVLSDAHPPVTPIINSRMYDILSGTIKATLQSSTRYQADDVVVTPSLGLDTRFYWNLTRNIFRYSHRGDRDDMYNGFTYSVRGESFIEQIRFFTKLILNVDEVESD</sequence>
<dbReference type="SUPFAM" id="SSF55031">
    <property type="entry name" value="Bacterial exopeptidase dimerisation domain"/>
    <property type="match status" value="1"/>
</dbReference>
<gene>
    <name evidence="7" type="ORF">BT96DRAFT_957066</name>
</gene>
<evidence type="ECO:0000259" key="6">
    <source>
        <dbReference type="Pfam" id="PF07687"/>
    </source>
</evidence>
<dbReference type="PANTHER" id="PTHR45962">
    <property type="entry name" value="N-FATTY-ACYL-AMINO ACID SYNTHASE/HYDROLASE PM20D1"/>
    <property type="match status" value="1"/>
</dbReference>
<dbReference type="GO" id="GO:0046872">
    <property type="term" value="F:metal ion binding"/>
    <property type="evidence" value="ECO:0007669"/>
    <property type="project" value="UniProtKB-KW"/>
</dbReference>
<dbReference type="AlphaFoldDB" id="A0A6A4HRI6"/>
<dbReference type="Pfam" id="PF01546">
    <property type="entry name" value="Peptidase_M20"/>
    <property type="match status" value="1"/>
</dbReference>
<evidence type="ECO:0000313" key="8">
    <source>
        <dbReference type="Proteomes" id="UP000799118"/>
    </source>
</evidence>
<dbReference type="Proteomes" id="UP000799118">
    <property type="component" value="Unassembled WGS sequence"/>
</dbReference>
<name>A0A6A4HRI6_9AGAR</name>
<dbReference type="PROSITE" id="PS00759">
    <property type="entry name" value="ARGE_DAPE_CPG2_2"/>
    <property type="match status" value="1"/>
</dbReference>
<keyword evidence="4" id="KW-0378">Hydrolase</keyword>